<name>A0ABX1SAC7_9PSEU</name>
<dbReference type="Proteomes" id="UP000820669">
    <property type="component" value="Unassembled WGS sequence"/>
</dbReference>
<keyword evidence="2" id="KW-1185">Reference proteome</keyword>
<comment type="caution">
    <text evidence="1">The sequence shown here is derived from an EMBL/GenBank/DDBJ whole genome shotgun (WGS) entry which is preliminary data.</text>
</comment>
<protein>
    <submittedName>
        <fullName evidence="1">DUF2877 domain-containing protein</fullName>
    </submittedName>
</protein>
<dbReference type="InterPro" id="IPR021530">
    <property type="entry name" value="AllH-like"/>
</dbReference>
<reference evidence="1 2" key="1">
    <citation type="submission" date="2020-04" db="EMBL/GenBank/DDBJ databases">
        <authorList>
            <person name="Klaysubun C."/>
            <person name="Duangmal K."/>
            <person name="Lipun K."/>
        </authorList>
    </citation>
    <scope>NUCLEOTIDE SEQUENCE [LARGE SCALE GENOMIC DNA]</scope>
    <source>
        <strain evidence="1 2">K10HN5</strain>
    </source>
</reference>
<organism evidence="1 2">
    <name type="scientific">Pseudonocardia acidicola</name>
    <dbReference type="NCBI Taxonomy" id="2724939"/>
    <lineage>
        <taxon>Bacteria</taxon>
        <taxon>Bacillati</taxon>
        <taxon>Actinomycetota</taxon>
        <taxon>Actinomycetes</taxon>
        <taxon>Pseudonocardiales</taxon>
        <taxon>Pseudonocardiaceae</taxon>
        <taxon>Pseudonocardia</taxon>
    </lineage>
</organism>
<proteinExistence type="predicted"/>
<evidence type="ECO:0000313" key="2">
    <source>
        <dbReference type="Proteomes" id="UP000820669"/>
    </source>
</evidence>
<gene>
    <name evidence="1" type="ORF">HF526_10990</name>
</gene>
<accession>A0ABX1SAC7</accession>
<dbReference type="Pfam" id="PF11392">
    <property type="entry name" value="AllH"/>
    <property type="match status" value="1"/>
</dbReference>
<dbReference type="EMBL" id="JAAXLA010000016">
    <property type="protein sequence ID" value="NMH97832.1"/>
    <property type="molecule type" value="Genomic_DNA"/>
</dbReference>
<sequence>MIPVSAPLRVHAHLRRSSDGPVRVVHRGRDAVYVDVGGRCVGVIGRRATAVPCALRSLAESFDVGSAHLRDGVLHLDGVPVTVGRLLDVGVPPLAGAASTLTGVETVAEQLGIVLPVITPAVVARLIGRGDGLTPLGDDVLCGWIAVHRAAGVGTPAVDAAVRARLSRTTLLSASLLDCALNGEVVPEFAVYVSALGAPAETDAAAALAAIGHTSGSGLLHGARLALSALHTPGVAA</sequence>
<evidence type="ECO:0000313" key="1">
    <source>
        <dbReference type="EMBL" id="NMH97832.1"/>
    </source>
</evidence>